<dbReference type="AlphaFoldDB" id="A0AAW2U9G3"/>
<sequence>MKPDGSVERYKARLVAKGYNQVEGVDYTDCFAHVAEAVTFRLFLAILVTKGFLHGFLDGNICMEPPEGYELVLGHVCKLKKFLYGLKQASL</sequence>
<reference evidence="2" key="1">
    <citation type="submission" date="2020-06" db="EMBL/GenBank/DDBJ databases">
        <authorList>
            <person name="Li T."/>
            <person name="Hu X."/>
            <person name="Zhang T."/>
            <person name="Song X."/>
            <person name="Zhang H."/>
            <person name="Dai N."/>
            <person name="Sheng W."/>
            <person name="Hou X."/>
            <person name="Wei L."/>
        </authorList>
    </citation>
    <scope>NUCLEOTIDE SEQUENCE</scope>
    <source>
        <strain evidence="2">G02</strain>
        <tissue evidence="2">Leaf</tissue>
    </source>
</reference>
<evidence type="ECO:0000313" key="2">
    <source>
        <dbReference type="EMBL" id="KAL0413555.1"/>
    </source>
</evidence>
<feature type="domain" description="Reverse transcriptase Ty1/copia-type" evidence="1">
    <location>
        <begin position="6"/>
        <end position="90"/>
    </location>
</feature>
<name>A0AAW2U9G3_SESRA</name>
<proteinExistence type="predicted"/>
<comment type="caution">
    <text evidence="2">The sequence shown here is derived from an EMBL/GenBank/DDBJ whole genome shotgun (WGS) entry which is preliminary data.</text>
</comment>
<evidence type="ECO:0000259" key="1">
    <source>
        <dbReference type="Pfam" id="PF07727"/>
    </source>
</evidence>
<dbReference type="InterPro" id="IPR013103">
    <property type="entry name" value="RVT_2"/>
</dbReference>
<dbReference type="Pfam" id="PF07727">
    <property type="entry name" value="RVT_2"/>
    <property type="match status" value="1"/>
</dbReference>
<dbReference type="EMBL" id="JACGWJ010000006">
    <property type="protein sequence ID" value="KAL0413555.1"/>
    <property type="molecule type" value="Genomic_DNA"/>
</dbReference>
<gene>
    <name evidence="2" type="ORF">Sradi_1557200</name>
</gene>
<protein>
    <submittedName>
        <fullName evidence="2">Retrovirus-related Pol polyprotein from transposon RE1</fullName>
    </submittedName>
</protein>
<organism evidence="2">
    <name type="scientific">Sesamum radiatum</name>
    <name type="common">Black benniseed</name>
    <dbReference type="NCBI Taxonomy" id="300843"/>
    <lineage>
        <taxon>Eukaryota</taxon>
        <taxon>Viridiplantae</taxon>
        <taxon>Streptophyta</taxon>
        <taxon>Embryophyta</taxon>
        <taxon>Tracheophyta</taxon>
        <taxon>Spermatophyta</taxon>
        <taxon>Magnoliopsida</taxon>
        <taxon>eudicotyledons</taxon>
        <taxon>Gunneridae</taxon>
        <taxon>Pentapetalae</taxon>
        <taxon>asterids</taxon>
        <taxon>lamiids</taxon>
        <taxon>Lamiales</taxon>
        <taxon>Pedaliaceae</taxon>
        <taxon>Sesamum</taxon>
    </lineage>
</organism>
<accession>A0AAW2U9G3</accession>
<reference evidence="2" key="2">
    <citation type="journal article" date="2024" name="Plant">
        <title>Genomic evolution and insights into agronomic trait innovations of Sesamum species.</title>
        <authorList>
            <person name="Miao H."/>
            <person name="Wang L."/>
            <person name="Qu L."/>
            <person name="Liu H."/>
            <person name="Sun Y."/>
            <person name="Le M."/>
            <person name="Wang Q."/>
            <person name="Wei S."/>
            <person name="Zheng Y."/>
            <person name="Lin W."/>
            <person name="Duan Y."/>
            <person name="Cao H."/>
            <person name="Xiong S."/>
            <person name="Wang X."/>
            <person name="Wei L."/>
            <person name="Li C."/>
            <person name="Ma Q."/>
            <person name="Ju M."/>
            <person name="Zhao R."/>
            <person name="Li G."/>
            <person name="Mu C."/>
            <person name="Tian Q."/>
            <person name="Mei H."/>
            <person name="Zhang T."/>
            <person name="Gao T."/>
            <person name="Zhang H."/>
        </authorList>
    </citation>
    <scope>NUCLEOTIDE SEQUENCE</scope>
    <source>
        <strain evidence="2">G02</strain>
    </source>
</reference>